<dbReference type="EMBL" id="ML996566">
    <property type="protein sequence ID" value="KAF2761572.1"/>
    <property type="molecule type" value="Genomic_DNA"/>
</dbReference>
<evidence type="ECO:0000313" key="3">
    <source>
        <dbReference type="EMBL" id="KAF2761572.1"/>
    </source>
</evidence>
<proteinExistence type="predicted"/>
<reference evidence="3" key="1">
    <citation type="journal article" date="2020" name="Stud. Mycol.">
        <title>101 Dothideomycetes genomes: a test case for predicting lifestyles and emergence of pathogens.</title>
        <authorList>
            <person name="Haridas S."/>
            <person name="Albert R."/>
            <person name="Binder M."/>
            <person name="Bloem J."/>
            <person name="Labutti K."/>
            <person name="Salamov A."/>
            <person name="Andreopoulos B."/>
            <person name="Baker S."/>
            <person name="Barry K."/>
            <person name="Bills G."/>
            <person name="Bluhm B."/>
            <person name="Cannon C."/>
            <person name="Castanera R."/>
            <person name="Culley D."/>
            <person name="Daum C."/>
            <person name="Ezra D."/>
            <person name="Gonzalez J."/>
            <person name="Henrissat B."/>
            <person name="Kuo A."/>
            <person name="Liang C."/>
            <person name="Lipzen A."/>
            <person name="Lutzoni F."/>
            <person name="Magnuson J."/>
            <person name="Mondo S."/>
            <person name="Nolan M."/>
            <person name="Ohm R."/>
            <person name="Pangilinan J."/>
            <person name="Park H.-J."/>
            <person name="Ramirez L."/>
            <person name="Alfaro M."/>
            <person name="Sun H."/>
            <person name="Tritt A."/>
            <person name="Yoshinaga Y."/>
            <person name="Zwiers L.-H."/>
            <person name="Turgeon B."/>
            <person name="Goodwin S."/>
            <person name="Spatafora J."/>
            <person name="Crous P."/>
            <person name="Grigoriev I."/>
        </authorList>
    </citation>
    <scope>NUCLEOTIDE SEQUENCE</scope>
    <source>
        <strain evidence="3">CBS 121739</strain>
    </source>
</reference>
<evidence type="ECO:0000256" key="1">
    <source>
        <dbReference type="SAM" id="Coils"/>
    </source>
</evidence>
<dbReference type="AlphaFoldDB" id="A0A6A6WFH6"/>
<gene>
    <name evidence="3" type="ORF">EJ05DRAFT_482439</name>
</gene>
<dbReference type="GeneID" id="54486221"/>
<feature type="compositionally biased region" description="Basic and acidic residues" evidence="2">
    <location>
        <begin position="32"/>
        <end position="54"/>
    </location>
</feature>
<sequence length="224" mass="24551">MAKRKANTSKGADRAPKRARIADTPEIFEDSIIEKSAEEKWKSAKSEWKVERRRLAAKARKPKTGSVDPPPQTANPDTSSCDPTTESGSQTQAAVDSPMQNKTYDGHSADDSTVPLHSEKLDELDERLWSLHETAHKATHEGLIQLISSVKQMGEIIRARDAELALQSEKIEELEAELADFRAKKARRVHFEPPVSDASEGDEDADGEEGEEDDGSSDGASEAS</sequence>
<feature type="region of interest" description="Disordered" evidence="2">
    <location>
        <begin position="1"/>
        <end position="119"/>
    </location>
</feature>
<feature type="compositionally biased region" description="Acidic residues" evidence="2">
    <location>
        <begin position="199"/>
        <end position="216"/>
    </location>
</feature>
<organism evidence="3 4">
    <name type="scientific">Pseudovirgaria hyperparasitica</name>
    <dbReference type="NCBI Taxonomy" id="470096"/>
    <lineage>
        <taxon>Eukaryota</taxon>
        <taxon>Fungi</taxon>
        <taxon>Dikarya</taxon>
        <taxon>Ascomycota</taxon>
        <taxon>Pezizomycotina</taxon>
        <taxon>Dothideomycetes</taxon>
        <taxon>Dothideomycetes incertae sedis</taxon>
        <taxon>Acrospermales</taxon>
        <taxon>Acrospermaceae</taxon>
        <taxon>Pseudovirgaria</taxon>
    </lineage>
</organism>
<evidence type="ECO:0000313" key="4">
    <source>
        <dbReference type="Proteomes" id="UP000799437"/>
    </source>
</evidence>
<dbReference type="RefSeq" id="XP_033604023.1">
    <property type="nucleotide sequence ID" value="XM_033745167.1"/>
</dbReference>
<feature type="compositionally biased region" description="Polar residues" evidence="2">
    <location>
        <begin position="74"/>
        <end position="103"/>
    </location>
</feature>
<accession>A0A6A6WFH6</accession>
<feature type="region of interest" description="Disordered" evidence="2">
    <location>
        <begin position="186"/>
        <end position="224"/>
    </location>
</feature>
<evidence type="ECO:0000256" key="2">
    <source>
        <dbReference type="SAM" id="MobiDB-lite"/>
    </source>
</evidence>
<dbReference type="Proteomes" id="UP000799437">
    <property type="component" value="Unassembled WGS sequence"/>
</dbReference>
<keyword evidence="1" id="KW-0175">Coiled coil</keyword>
<keyword evidence="4" id="KW-1185">Reference proteome</keyword>
<feature type="coiled-coil region" evidence="1">
    <location>
        <begin position="157"/>
        <end position="184"/>
    </location>
</feature>
<name>A0A6A6WFH6_9PEZI</name>
<protein>
    <submittedName>
        <fullName evidence="3">Uncharacterized protein</fullName>
    </submittedName>
</protein>
<feature type="compositionally biased region" description="Basic and acidic residues" evidence="2">
    <location>
        <begin position="11"/>
        <end position="23"/>
    </location>
</feature>